<dbReference type="GeneTree" id="ENSGT01110000267173"/>
<dbReference type="SMART" id="SM00408">
    <property type="entry name" value="IGc2"/>
    <property type="match status" value="1"/>
</dbReference>
<dbReference type="InterPro" id="IPR007110">
    <property type="entry name" value="Ig-like_dom"/>
</dbReference>
<dbReference type="PROSITE" id="PS50835">
    <property type="entry name" value="IG_LIKE"/>
    <property type="match status" value="1"/>
</dbReference>
<name>A0A4W3IQ64_CALMI</name>
<dbReference type="InterPro" id="IPR013098">
    <property type="entry name" value="Ig_I-set"/>
</dbReference>
<dbReference type="InterPro" id="IPR036179">
    <property type="entry name" value="Ig-like_dom_sf"/>
</dbReference>
<dbReference type="Pfam" id="PF07679">
    <property type="entry name" value="I-set"/>
    <property type="match status" value="1"/>
</dbReference>
<evidence type="ECO:0000256" key="1">
    <source>
        <dbReference type="SAM" id="MobiDB-lite"/>
    </source>
</evidence>
<accession>A0A4W3IQ64</accession>
<evidence type="ECO:0000313" key="3">
    <source>
        <dbReference type="Ensembl" id="ENSCMIP00000032564.1"/>
    </source>
</evidence>
<organism evidence="3 4">
    <name type="scientific">Callorhinchus milii</name>
    <name type="common">Ghost shark</name>
    <dbReference type="NCBI Taxonomy" id="7868"/>
    <lineage>
        <taxon>Eukaryota</taxon>
        <taxon>Metazoa</taxon>
        <taxon>Chordata</taxon>
        <taxon>Craniata</taxon>
        <taxon>Vertebrata</taxon>
        <taxon>Chondrichthyes</taxon>
        <taxon>Holocephali</taxon>
        <taxon>Chimaeriformes</taxon>
        <taxon>Callorhinchidae</taxon>
        <taxon>Callorhinchus</taxon>
    </lineage>
</organism>
<feature type="region of interest" description="Disordered" evidence="1">
    <location>
        <begin position="1"/>
        <end position="20"/>
    </location>
</feature>
<reference evidence="4" key="1">
    <citation type="journal article" date="2006" name="Science">
        <title>Ancient noncoding elements conserved in the human genome.</title>
        <authorList>
            <person name="Venkatesh B."/>
            <person name="Kirkness E.F."/>
            <person name="Loh Y.H."/>
            <person name="Halpern A.L."/>
            <person name="Lee A.P."/>
            <person name="Johnson J."/>
            <person name="Dandona N."/>
            <person name="Viswanathan L.D."/>
            <person name="Tay A."/>
            <person name="Venter J.C."/>
            <person name="Strausberg R.L."/>
            <person name="Brenner S."/>
        </authorList>
    </citation>
    <scope>NUCLEOTIDE SEQUENCE [LARGE SCALE GENOMIC DNA]</scope>
</reference>
<dbReference type="FunFam" id="2.60.40.10:FF:000714">
    <property type="entry name" value="Titin novex-3"/>
    <property type="match status" value="1"/>
</dbReference>
<dbReference type="Proteomes" id="UP000314986">
    <property type="component" value="Unassembled WGS sequence"/>
</dbReference>
<reference evidence="4" key="3">
    <citation type="journal article" date="2014" name="Nature">
        <title>Elephant shark genome provides unique insights into gnathostome evolution.</title>
        <authorList>
            <consortium name="International Elephant Shark Genome Sequencing Consortium"/>
            <person name="Venkatesh B."/>
            <person name="Lee A.P."/>
            <person name="Ravi V."/>
            <person name="Maurya A.K."/>
            <person name="Lian M.M."/>
            <person name="Swann J.B."/>
            <person name="Ohta Y."/>
            <person name="Flajnik M.F."/>
            <person name="Sutoh Y."/>
            <person name="Kasahara M."/>
            <person name="Hoon S."/>
            <person name="Gangu V."/>
            <person name="Roy S.W."/>
            <person name="Irimia M."/>
            <person name="Korzh V."/>
            <person name="Kondrychyn I."/>
            <person name="Lim Z.W."/>
            <person name="Tay B.H."/>
            <person name="Tohari S."/>
            <person name="Kong K.W."/>
            <person name="Ho S."/>
            <person name="Lorente-Galdos B."/>
            <person name="Quilez J."/>
            <person name="Marques-Bonet T."/>
            <person name="Raney B.J."/>
            <person name="Ingham P.W."/>
            <person name="Tay A."/>
            <person name="Hillier L.W."/>
            <person name="Minx P."/>
            <person name="Boehm T."/>
            <person name="Wilson R.K."/>
            <person name="Brenner S."/>
            <person name="Warren W.C."/>
        </authorList>
    </citation>
    <scope>NUCLEOTIDE SEQUENCE [LARGE SCALE GENOMIC DNA]</scope>
</reference>
<proteinExistence type="predicted"/>
<protein>
    <recommendedName>
        <fullName evidence="2">Ig-like domain-containing protein</fullName>
    </recommendedName>
</protein>
<evidence type="ECO:0000259" key="2">
    <source>
        <dbReference type="PROSITE" id="PS50835"/>
    </source>
</evidence>
<dbReference type="InterPro" id="IPR003599">
    <property type="entry name" value="Ig_sub"/>
</dbReference>
<keyword evidence="4" id="KW-1185">Reference proteome</keyword>
<feature type="domain" description="Ig-like" evidence="2">
    <location>
        <begin position="23"/>
        <end position="113"/>
    </location>
</feature>
<sequence>MRVEITEPSTKPESADAVPGTAPFFIRNPTVQKLIEGGSVIFDCQIGGSPKPHVYWRKAGIPLTTGYRYKVRYNKETGECQLEISMTFADDAGEYSIVARNQQGEVSASAQLLEEGMSPSQHH</sequence>
<dbReference type="SUPFAM" id="SSF48726">
    <property type="entry name" value="Immunoglobulin"/>
    <property type="match status" value="1"/>
</dbReference>
<evidence type="ECO:0000313" key="4">
    <source>
        <dbReference type="Proteomes" id="UP000314986"/>
    </source>
</evidence>
<reference evidence="3" key="4">
    <citation type="submission" date="2025-08" db="UniProtKB">
        <authorList>
            <consortium name="Ensembl"/>
        </authorList>
    </citation>
    <scope>IDENTIFICATION</scope>
</reference>
<dbReference type="Ensembl" id="ENSCMIT00000033058.1">
    <property type="protein sequence ID" value="ENSCMIP00000032564.1"/>
    <property type="gene ID" value="ENSCMIG00000013923.1"/>
</dbReference>
<dbReference type="SMART" id="SM00409">
    <property type="entry name" value="IG"/>
    <property type="match status" value="1"/>
</dbReference>
<reference evidence="3" key="5">
    <citation type="submission" date="2025-09" db="UniProtKB">
        <authorList>
            <consortium name="Ensembl"/>
        </authorList>
    </citation>
    <scope>IDENTIFICATION</scope>
</reference>
<reference evidence="4" key="2">
    <citation type="journal article" date="2007" name="PLoS Biol.">
        <title>Survey sequencing and comparative analysis of the elephant shark (Callorhinchus milii) genome.</title>
        <authorList>
            <person name="Venkatesh B."/>
            <person name="Kirkness E.F."/>
            <person name="Loh Y.H."/>
            <person name="Halpern A.L."/>
            <person name="Lee A.P."/>
            <person name="Johnson J."/>
            <person name="Dandona N."/>
            <person name="Viswanathan L.D."/>
            <person name="Tay A."/>
            <person name="Venter J.C."/>
            <person name="Strausberg R.L."/>
            <person name="Brenner S."/>
        </authorList>
    </citation>
    <scope>NUCLEOTIDE SEQUENCE [LARGE SCALE GENOMIC DNA]</scope>
</reference>
<dbReference type="InterPro" id="IPR013783">
    <property type="entry name" value="Ig-like_fold"/>
</dbReference>
<dbReference type="AlphaFoldDB" id="A0A4W3IQ64"/>
<dbReference type="InterPro" id="IPR003598">
    <property type="entry name" value="Ig_sub2"/>
</dbReference>
<dbReference type="PANTHER" id="PTHR47633">
    <property type="entry name" value="IMMUNOGLOBULIN"/>
    <property type="match status" value="1"/>
</dbReference>
<dbReference type="Gene3D" id="2.60.40.10">
    <property type="entry name" value="Immunoglobulins"/>
    <property type="match status" value="1"/>
</dbReference>